<accession>A0A9N9IG03</accession>
<protein>
    <submittedName>
        <fullName evidence="1">14498_t:CDS:1</fullName>
    </submittedName>
</protein>
<dbReference type="AlphaFoldDB" id="A0A9N9IG03"/>
<organism evidence="1 2">
    <name type="scientific">Funneliformis caledonium</name>
    <dbReference type="NCBI Taxonomy" id="1117310"/>
    <lineage>
        <taxon>Eukaryota</taxon>
        <taxon>Fungi</taxon>
        <taxon>Fungi incertae sedis</taxon>
        <taxon>Mucoromycota</taxon>
        <taxon>Glomeromycotina</taxon>
        <taxon>Glomeromycetes</taxon>
        <taxon>Glomerales</taxon>
        <taxon>Glomeraceae</taxon>
        <taxon>Funneliformis</taxon>
    </lineage>
</organism>
<dbReference type="SUPFAM" id="SSF117281">
    <property type="entry name" value="Kelch motif"/>
    <property type="match status" value="1"/>
</dbReference>
<dbReference type="OrthoDB" id="432528at2759"/>
<dbReference type="InterPro" id="IPR015915">
    <property type="entry name" value="Kelch-typ_b-propeller"/>
</dbReference>
<dbReference type="EMBL" id="CAJVPQ010012994">
    <property type="protein sequence ID" value="CAG8733973.1"/>
    <property type="molecule type" value="Genomic_DNA"/>
</dbReference>
<evidence type="ECO:0000313" key="2">
    <source>
        <dbReference type="Proteomes" id="UP000789570"/>
    </source>
</evidence>
<evidence type="ECO:0000313" key="1">
    <source>
        <dbReference type="EMBL" id="CAG8733973.1"/>
    </source>
</evidence>
<reference evidence="1" key="1">
    <citation type="submission" date="2021-06" db="EMBL/GenBank/DDBJ databases">
        <authorList>
            <person name="Kallberg Y."/>
            <person name="Tangrot J."/>
            <person name="Rosling A."/>
        </authorList>
    </citation>
    <scope>NUCLEOTIDE SEQUENCE</scope>
    <source>
        <strain evidence="1">UK204</strain>
    </source>
</reference>
<dbReference type="Gene3D" id="2.120.10.80">
    <property type="entry name" value="Kelch-type beta propeller"/>
    <property type="match status" value="1"/>
</dbReference>
<keyword evidence="2" id="KW-1185">Reference proteome</keyword>
<comment type="caution">
    <text evidence="1">The sequence shown here is derived from an EMBL/GenBank/DDBJ whole genome shotgun (WGS) entry which is preliminary data.</text>
</comment>
<proteinExistence type="predicted"/>
<name>A0A9N9IG03_9GLOM</name>
<gene>
    <name evidence="1" type="ORF">FCALED_LOCUS15172</name>
</gene>
<feature type="non-terminal residue" evidence="1">
    <location>
        <position position="1"/>
    </location>
</feature>
<sequence length="147" mass="16095">AWGTVSTDIKNSIIYLIGGIPFNTTLHSYEIESHKWDSVPGITLELGNIQAVRDDSGKIYVFGGLMNLPRIYTNNMTIIDINSSMSFVSQMGAPLARVLYTATMLPDGVIVYIGGQGRDDADGDPYVDISQINLYNTKNGTWSLKVS</sequence>
<dbReference type="Proteomes" id="UP000789570">
    <property type="component" value="Unassembled WGS sequence"/>
</dbReference>